<protein>
    <submittedName>
        <fullName evidence="1">Uncharacterized protein</fullName>
    </submittedName>
</protein>
<sequence>MRQHVEVRPMGEHEFAALVGEGDIATRHRVVVPGEVSDELRVQAARPELTEQQIVSESLAFLLEHEPPTALPHDIDLGELNRDDERFLPEVSTRLMR</sequence>
<dbReference type="STRING" id="211114.SAMN04489726_4518"/>
<dbReference type="RefSeq" id="WP_030428813.1">
    <property type="nucleotide sequence ID" value="NZ_JOEF01000005.1"/>
</dbReference>
<reference evidence="1 2" key="1">
    <citation type="submission" date="2016-10" db="EMBL/GenBank/DDBJ databases">
        <authorList>
            <person name="de Groot N.N."/>
        </authorList>
    </citation>
    <scope>NUCLEOTIDE SEQUENCE [LARGE SCALE GENOMIC DNA]</scope>
    <source>
        <strain evidence="1 2">DSM 44149</strain>
    </source>
</reference>
<dbReference type="eggNOG" id="ENOG50349GF">
    <property type="taxonomic scope" value="Bacteria"/>
</dbReference>
<gene>
    <name evidence="1" type="ORF">SAMN04489726_4518</name>
</gene>
<organism evidence="1 2">
    <name type="scientific">Allokutzneria albata</name>
    <name type="common">Kibdelosporangium albatum</name>
    <dbReference type="NCBI Taxonomy" id="211114"/>
    <lineage>
        <taxon>Bacteria</taxon>
        <taxon>Bacillati</taxon>
        <taxon>Actinomycetota</taxon>
        <taxon>Actinomycetes</taxon>
        <taxon>Pseudonocardiales</taxon>
        <taxon>Pseudonocardiaceae</taxon>
        <taxon>Allokutzneria</taxon>
    </lineage>
</organism>
<dbReference type="AlphaFoldDB" id="A0A1G9Y059"/>
<keyword evidence="2" id="KW-1185">Reference proteome</keyword>
<dbReference type="OrthoDB" id="3691141at2"/>
<proteinExistence type="predicted"/>
<evidence type="ECO:0000313" key="2">
    <source>
        <dbReference type="Proteomes" id="UP000183376"/>
    </source>
</evidence>
<dbReference type="EMBL" id="LT629701">
    <property type="protein sequence ID" value="SDN02469.1"/>
    <property type="molecule type" value="Genomic_DNA"/>
</dbReference>
<accession>A0A1G9Y059</accession>
<dbReference type="Proteomes" id="UP000183376">
    <property type="component" value="Chromosome I"/>
</dbReference>
<evidence type="ECO:0000313" key="1">
    <source>
        <dbReference type="EMBL" id="SDN02469.1"/>
    </source>
</evidence>
<name>A0A1G9Y059_ALLAB</name>